<dbReference type="AlphaFoldDB" id="A0AAV2YI49"/>
<feature type="region of interest" description="Disordered" evidence="2">
    <location>
        <begin position="105"/>
        <end position="147"/>
    </location>
</feature>
<name>A0AAV2YI49_9STRA</name>
<dbReference type="SUPFAM" id="SSF57756">
    <property type="entry name" value="Retrovirus zinc finger-like domains"/>
    <property type="match status" value="1"/>
</dbReference>
<dbReference type="InterPro" id="IPR001878">
    <property type="entry name" value="Znf_CCHC"/>
</dbReference>
<proteinExistence type="predicted"/>
<dbReference type="SMART" id="SM00343">
    <property type="entry name" value="ZnF_C2HC"/>
    <property type="match status" value="1"/>
</dbReference>
<dbReference type="InterPro" id="IPR036875">
    <property type="entry name" value="Znf_CCHC_sf"/>
</dbReference>
<dbReference type="Proteomes" id="UP001146120">
    <property type="component" value="Unassembled WGS sequence"/>
</dbReference>
<feature type="domain" description="CCHC-type" evidence="3">
    <location>
        <begin position="157"/>
        <end position="171"/>
    </location>
</feature>
<reference evidence="4" key="1">
    <citation type="submission" date="2022-11" db="EMBL/GenBank/DDBJ databases">
        <authorList>
            <person name="Morgan W.R."/>
            <person name="Tartar A."/>
        </authorList>
    </citation>
    <scope>NUCLEOTIDE SEQUENCE</scope>
    <source>
        <strain evidence="4">ARSEF 373</strain>
    </source>
</reference>
<protein>
    <recommendedName>
        <fullName evidence="3">CCHC-type domain-containing protein</fullName>
    </recommendedName>
</protein>
<reference evidence="4" key="2">
    <citation type="journal article" date="2023" name="Microbiol Resour">
        <title>Decontamination and Annotation of the Draft Genome Sequence of the Oomycete Lagenidium giganteum ARSEF 373.</title>
        <authorList>
            <person name="Morgan W.R."/>
            <person name="Tartar A."/>
        </authorList>
    </citation>
    <scope>NUCLEOTIDE SEQUENCE</scope>
    <source>
        <strain evidence="4">ARSEF 373</strain>
    </source>
</reference>
<dbReference type="PROSITE" id="PS50158">
    <property type="entry name" value="ZF_CCHC"/>
    <property type="match status" value="1"/>
</dbReference>
<dbReference type="Gene3D" id="4.10.60.10">
    <property type="entry name" value="Zinc finger, CCHC-type"/>
    <property type="match status" value="1"/>
</dbReference>
<sequence>MLSAVAGLAMAEPASGWFLNWESTVPPEEQRLKLLNLRQEGDIEDYNGHFAELIFRVDDMGELDRVSHCIGLKHQTQSYVNLQNPLTLADAMDLAVKYEGAHFAKEFRPRQREGNSDPRHRRGDRFHQGHQQPNRPVSKRHDLSRYKPKPMNIRKLKCYFCNKPGHLKRECLKLKNANGGKDQGNGAPTREMEHHINS</sequence>
<feature type="compositionally biased region" description="Basic and acidic residues" evidence="2">
    <location>
        <begin position="105"/>
        <end position="118"/>
    </location>
</feature>
<dbReference type="Pfam" id="PF00098">
    <property type="entry name" value="zf-CCHC"/>
    <property type="match status" value="1"/>
</dbReference>
<dbReference type="GO" id="GO:0008270">
    <property type="term" value="F:zinc ion binding"/>
    <property type="evidence" value="ECO:0007669"/>
    <property type="project" value="UniProtKB-KW"/>
</dbReference>
<comment type="caution">
    <text evidence="4">The sequence shown here is derived from an EMBL/GenBank/DDBJ whole genome shotgun (WGS) entry which is preliminary data.</text>
</comment>
<gene>
    <name evidence="4" type="ORF">N0F65_011780</name>
</gene>
<feature type="region of interest" description="Disordered" evidence="2">
    <location>
        <begin position="176"/>
        <end position="198"/>
    </location>
</feature>
<evidence type="ECO:0000313" key="4">
    <source>
        <dbReference type="EMBL" id="DAZ93596.1"/>
    </source>
</evidence>
<keyword evidence="1" id="KW-0479">Metal-binding</keyword>
<dbReference type="EMBL" id="DAKRPA010000305">
    <property type="protein sequence ID" value="DAZ93596.1"/>
    <property type="molecule type" value="Genomic_DNA"/>
</dbReference>
<evidence type="ECO:0000256" key="1">
    <source>
        <dbReference type="PROSITE-ProRule" id="PRU00047"/>
    </source>
</evidence>
<accession>A0AAV2YI49</accession>
<keyword evidence="1" id="KW-0863">Zinc-finger</keyword>
<evidence type="ECO:0000259" key="3">
    <source>
        <dbReference type="PROSITE" id="PS50158"/>
    </source>
</evidence>
<evidence type="ECO:0000256" key="2">
    <source>
        <dbReference type="SAM" id="MobiDB-lite"/>
    </source>
</evidence>
<keyword evidence="5" id="KW-1185">Reference proteome</keyword>
<organism evidence="4 5">
    <name type="scientific">Lagenidium giganteum</name>
    <dbReference type="NCBI Taxonomy" id="4803"/>
    <lineage>
        <taxon>Eukaryota</taxon>
        <taxon>Sar</taxon>
        <taxon>Stramenopiles</taxon>
        <taxon>Oomycota</taxon>
        <taxon>Peronosporomycetes</taxon>
        <taxon>Pythiales</taxon>
        <taxon>Pythiaceae</taxon>
    </lineage>
</organism>
<evidence type="ECO:0000313" key="5">
    <source>
        <dbReference type="Proteomes" id="UP001146120"/>
    </source>
</evidence>
<keyword evidence="1" id="KW-0862">Zinc</keyword>
<dbReference type="GO" id="GO:0003676">
    <property type="term" value="F:nucleic acid binding"/>
    <property type="evidence" value="ECO:0007669"/>
    <property type="project" value="InterPro"/>
</dbReference>